<evidence type="ECO:0000313" key="1">
    <source>
        <dbReference type="EMBL" id="GBD09119.1"/>
    </source>
</evidence>
<accession>A0A2H5Y6P8</accession>
<dbReference type="Gene3D" id="1.10.287.1060">
    <property type="entry name" value="ESAT-6-like"/>
    <property type="match status" value="1"/>
</dbReference>
<dbReference type="SUPFAM" id="SSF140453">
    <property type="entry name" value="EsxAB dimer-like"/>
    <property type="match status" value="1"/>
</dbReference>
<evidence type="ECO:0000313" key="2">
    <source>
        <dbReference type="Proteomes" id="UP000236642"/>
    </source>
</evidence>
<dbReference type="EMBL" id="BEHY01000027">
    <property type="protein sequence ID" value="GBD09119.1"/>
    <property type="molecule type" value="Genomic_DNA"/>
</dbReference>
<dbReference type="AlphaFoldDB" id="A0A2H5Y6P8"/>
<sequence>MPISRFDYDAMRTIAQRIERGGADLEAYLEQVQAAARGLEERCRSPFAEALQVRSAEWVRAGTEIARSLKALGIDLARIVEAQRTAEEQEGARFAHLPQ</sequence>
<organism evidence="1 2">
    <name type="scientific">Candidatus Thermoflexus japonica</name>
    <dbReference type="NCBI Taxonomy" id="2035417"/>
    <lineage>
        <taxon>Bacteria</taxon>
        <taxon>Bacillati</taxon>
        <taxon>Chloroflexota</taxon>
        <taxon>Thermoflexia</taxon>
        <taxon>Thermoflexales</taxon>
        <taxon>Thermoflexaceae</taxon>
        <taxon>Thermoflexus</taxon>
    </lineage>
</organism>
<name>A0A2H5Y6P8_9CHLR</name>
<gene>
    <name evidence="1" type="ORF">HRbin22_01366</name>
</gene>
<dbReference type="InterPro" id="IPR036689">
    <property type="entry name" value="ESAT-6-like_sf"/>
</dbReference>
<comment type="caution">
    <text evidence="1">The sequence shown here is derived from an EMBL/GenBank/DDBJ whole genome shotgun (WGS) entry which is preliminary data.</text>
</comment>
<dbReference type="Proteomes" id="UP000236642">
    <property type="component" value="Unassembled WGS sequence"/>
</dbReference>
<reference evidence="2" key="1">
    <citation type="submission" date="2017-09" db="EMBL/GenBank/DDBJ databases">
        <title>Metaegenomics of thermophilic ammonia-oxidizing enrichment culture.</title>
        <authorList>
            <person name="Kato S."/>
            <person name="Suzuki K."/>
        </authorList>
    </citation>
    <scope>NUCLEOTIDE SEQUENCE [LARGE SCALE GENOMIC DNA]</scope>
</reference>
<proteinExistence type="predicted"/>
<protein>
    <submittedName>
        <fullName evidence="1">Uncharacterized protein</fullName>
    </submittedName>
</protein>